<dbReference type="Gene3D" id="2.40.170.20">
    <property type="entry name" value="TonB-dependent receptor, beta-barrel domain"/>
    <property type="match status" value="1"/>
</dbReference>
<feature type="signal peptide" evidence="8">
    <location>
        <begin position="1"/>
        <end position="22"/>
    </location>
</feature>
<keyword evidence="6 7" id="KW-0998">Cell outer membrane</keyword>
<comment type="subcellular location">
    <subcellularLocation>
        <location evidence="1 7">Cell outer membrane</location>
        <topology evidence="1 7">Multi-pass membrane protein</topology>
    </subcellularLocation>
</comment>
<dbReference type="NCBIfam" id="TIGR04057">
    <property type="entry name" value="SusC_RagA_signa"/>
    <property type="match status" value="1"/>
</dbReference>
<dbReference type="Gene3D" id="2.60.40.1120">
    <property type="entry name" value="Carboxypeptidase-like, regulatory domain"/>
    <property type="match status" value="1"/>
</dbReference>
<keyword evidence="2 7" id="KW-0813">Transport</keyword>
<dbReference type="InterPro" id="IPR037066">
    <property type="entry name" value="Plug_dom_sf"/>
</dbReference>
<evidence type="ECO:0000256" key="8">
    <source>
        <dbReference type="SAM" id="SignalP"/>
    </source>
</evidence>
<evidence type="ECO:0000256" key="4">
    <source>
        <dbReference type="ARBA" id="ARBA00022692"/>
    </source>
</evidence>
<dbReference type="AlphaFoldDB" id="A0A936ZVR9"/>
<keyword evidence="8" id="KW-0732">Signal</keyword>
<dbReference type="InterPro" id="IPR012910">
    <property type="entry name" value="Plug_dom"/>
</dbReference>
<dbReference type="InterPro" id="IPR023996">
    <property type="entry name" value="TonB-dep_OMP_SusC/RagA"/>
</dbReference>
<organism evidence="10 11">
    <name type="scientific">Aquimarina mytili</name>
    <dbReference type="NCBI Taxonomy" id="874423"/>
    <lineage>
        <taxon>Bacteria</taxon>
        <taxon>Pseudomonadati</taxon>
        <taxon>Bacteroidota</taxon>
        <taxon>Flavobacteriia</taxon>
        <taxon>Flavobacteriales</taxon>
        <taxon>Flavobacteriaceae</taxon>
        <taxon>Aquimarina</taxon>
    </lineage>
</organism>
<dbReference type="SUPFAM" id="SSF49464">
    <property type="entry name" value="Carboxypeptidase regulatory domain-like"/>
    <property type="match status" value="1"/>
</dbReference>
<evidence type="ECO:0000256" key="3">
    <source>
        <dbReference type="ARBA" id="ARBA00022452"/>
    </source>
</evidence>
<dbReference type="Proteomes" id="UP000651057">
    <property type="component" value="Unassembled WGS sequence"/>
</dbReference>
<keyword evidence="10" id="KW-0675">Receptor</keyword>
<dbReference type="Pfam" id="PF07715">
    <property type="entry name" value="Plug"/>
    <property type="match status" value="1"/>
</dbReference>
<evidence type="ECO:0000256" key="5">
    <source>
        <dbReference type="ARBA" id="ARBA00023136"/>
    </source>
</evidence>
<protein>
    <submittedName>
        <fullName evidence="10">TonB-dependent receptor</fullName>
    </submittedName>
</protein>
<feature type="chain" id="PRO_5037175653" evidence="8">
    <location>
        <begin position="23"/>
        <end position="1019"/>
    </location>
</feature>
<dbReference type="RefSeq" id="WP_201923046.1">
    <property type="nucleotide sequence ID" value="NZ_BAABAX010000020.1"/>
</dbReference>
<keyword evidence="11" id="KW-1185">Reference proteome</keyword>
<reference evidence="10" key="1">
    <citation type="submission" date="2021-01" db="EMBL/GenBank/DDBJ databases">
        <authorList>
            <person name="Zhong Y.L."/>
        </authorList>
    </citation>
    <scope>NUCLEOTIDE SEQUENCE</scope>
    <source>
        <strain evidence="10">KCTC 23302</strain>
    </source>
</reference>
<dbReference type="InterPro" id="IPR039426">
    <property type="entry name" value="TonB-dep_rcpt-like"/>
</dbReference>
<dbReference type="PROSITE" id="PS52016">
    <property type="entry name" value="TONB_DEPENDENT_REC_3"/>
    <property type="match status" value="1"/>
</dbReference>
<keyword evidence="3 7" id="KW-1134">Transmembrane beta strand</keyword>
<evidence type="ECO:0000259" key="9">
    <source>
        <dbReference type="Pfam" id="PF07715"/>
    </source>
</evidence>
<gene>
    <name evidence="10" type="ORF">JJQ60_16865</name>
</gene>
<comment type="caution">
    <text evidence="10">The sequence shown here is derived from an EMBL/GenBank/DDBJ whole genome shotgun (WGS) entry which is preliminary data.</text>
</comment>
<dbReference type="InterPro" id="IPR008969">
    <property type="entry name" value="CarboxyPept-like_regulatory"/>
</dbReference>
<evidence type="ECO:0000256" key="1">
    <source>
        <dbReference type="ARBA" id="ARBA00004571"/>
    </source>
</evidence>
<feature type="domain" description="TonB-dependent receptor plug" evidence="9">
    <location>
        <begin position="115"/>
        <end position="220"/>
    </location>
</feature>
<dbReference type="Gene3D" id="2.170.130.10">
    <property type="entry name" value="TonB-dependent receptor, plug domain"/>
    <property type="match status" value="1"/>
</dbReference>
<evidence type="ECO:0000313" key="10">
    <source>
        <dbReference type="EMBL" id="MBL0685207.1"/>
    </source>
</evidence>
<keyword evidence="4 7" id="KW-0812">Transmembrane</keyword>
<dbReference type="InterPro" id="IPR023997">
    <property type="entry name" value="TonB-dep_OMP_SusC/RagA_CS"/>
</dbReference>
<dbReference type="Pfam" id="PF13715">
    <property type="entry name" value="CarbopepD_reg_2"/>
    <property type="match status" value="1"/>
</dbReference>
<dbReference type="GO" id="GO:0009279">
    <property type="term" value="C:cell outer membrane"/>
    <property type="evidence" value="ECO:0007669"/>
    <property type="project" value="UniProtKB-SubCell"/>
</dbReference>
<comment type="similarity">
    <text evidence="7">Belongs to the TonB-dependent receptor family.</text>
</comment>
<dbReference type="EMBL" id="JAERQJ010000007">
    <property type="protein sequence ID" value="MBL0685207.1"/>
    <property type="molecule type" value="Genomic_DNA"/>
</dbReference>
<keyword evidence="5 7" id="KW-0472">Membrane</keyword>
<dbReference type="NCBIfam" id="TIGR04056">
    <property type="entry name" value="OMP_RagA_SusC"/>
    <property type="match status" value="1"/>
</dbReference>
<dbReference type="SUPFAM" id="SSF56935">
    <property type="entry name" value="Porins"/>
    <property type="match status" value="1"/>
</dbReference>
<evidence type="ECO:0000256" key="6">
    <source>
        <dbReference type="ARBA" id="ARBA00023237"/>
    </source>
</evidence>
<name>A0A936ZVR9_9FLAO</name>
<sequence>MKNNLLKILFIGIVLMVSNTYSQSVSGIVTGEDGIPVPGVNVIVKGTTNGASTDFDGNYTVNDIVGDAVLVFSYIGFQTQEIPVSGQTVINVSLRSDAQSLGEVVILGYGQVQNKKSLTTAIATVDPDIIKQLPISQAEAALQGTVPGVVVQQNSGSPGSPQTVRVRGIGTPNNSDPLYIVDGVQVPNLTFLNPNDIKSQTVLKDAASSAIYGSRGGNGVILIETLSGKRRSLKPEISIRGYYGIQTLANKPDLMNRDEYVRYYNEGVAAAGSDLAAGFRGAFTDAEREALPDTDWYDVLFSDAPTQDIYGSIVGGGEKVSYAVSGGYFGQEGILGGDNKAEFNRRNIRGAFDGDITDRIRFNVVAQYQNQERFNVSQNNGGAGVGLSSFINALPPIYPAFDEQGNFFNPGLQNSTPIANGVPINSLGAVQNPLFSLALLDSQTDQDILNLSTSLDWKPVDNLKFKATYGVFSASIFNRSFLPLIDQEAQEYDTANNVFYQEVLNKTRNRQYGVTGEYSFAKLAQKYHYVSVLAGYEVVENRFDGGAVVRDPGLFLVNDFDSVNFALSEDNSDVVITPGISTDVGLRSFFGKIDYNYNEKYLISAVLRNDSSSNFGSNNRSGWFPAVSAGWVISEERFLQDSDNINLLKIRGSWGISGNDGSPRPLAYLSSVNTQVNYAGQPGIVLTGLSNPDLKWEEISQLNIGLDINAFNNKLGFTADYYIKETSDILLQATTPLTSGLQPSVENTGDIENKGFEFIVSWRDTYASGFSWNINVNLGFNENEVTSLGETSFIDSAAIQPQFQGFASRTRVGDPIASFYGFVVEGRDAAGNLIFADLDNSGNDKLTPDAGDRTIIGNPNPDFTYGMNLGFNYKGFDFSAFMSGTAGNDIFDATNRYDAVGSNRPSSYITQTDTPRNIAATTGTNGEQLISDFHVKDGSFVKLKNVTLGYTIPDSAAKSIGAEAVRVYVSGQNLFILTEYDGLDPEIGQNNLGSPLNIGIDQGFFPQSRNFLLGFNFNF</sequence>
<proteinExistence type="inferred from homology"/>
<accession>A0A936ZVR9</accession>
<evidence type="ECO:0000256" key="2">
    <source>
        <dbReference type="ARBA" id="ARBA00022448"/>
    </source>
</evidence>
<dbReference type="InterPro" id="IPR036942">
    <property type="entry name" value="Beta-barrel_TonB_sf"/>
</dbReference>
<evidence type="ECO:0000256" key="7">
    <source>
        <dbReference type="PROSITE-ProRule" id="PRU01360"/>
    </source>
</evidence>
<evidence type="ECO:0000313" key="11">
    <source>
        <dbReference type="Proteomes" id="UP000651057"/>
    </source>
</evidence>